<feature type="domain" description="TadE-like" evidence="2">
    <location>
        <begin position="2"/>
        <end position="31"/>
    </location>
</feature>
<evidence type="ECO:0000313" key="4">
    <source>
        <dbReference type="Proteomes" id="UP001431186"/>
    </source>
</evidence>
<gene>
    <name evidence="3" type="ORF">ATTO_14450</name>
</gene>
<keyword evidence="4" id="KW-1185">Reference proteome</keyword>
<dbReference type="AlphaFoldDB" id="A0AAU9CYF8"/>
<evidence type="ECO:0000259" key="2">
    <source>
        <dbReference type="Pfam" id="PF07811"/>
    </source>
</evidence>
<dbReference type="KEGG" id="lcal:ATTO_14450"/>
<protein>
    <recommendedName>
        <fullName evidence="2">TadE-like domain-containing protein</fullName>
    </recommendedName>
</protein>
<evidence type="ECO:0000313" key="3">
    <source>
        <dbReference type="EMBL" id="BDC91573.1"/>
    </source>
</evidence>
<keyword evidence="1" id="KW-0472">Membrane</keyword>
<dbReference type="InterPro" id="IPR012495">
    <property type="entry name" value="TadE-like_dom"/>
</dbReference>
<dbReference type="EMBL" id="AP025285">
    <property type="protein sequence ID" value="BDC91573.1"/>
    <property type="molecule type" value="Genomic_DNA"/>
</dbReference>
<feature type="transmembrane region" description="Helical" evidence="1">
    <location>
        <begin position="6"/>
        <end position="32"/>
    </location>
</feature>
<dbReference type="Pfam" id="PF07811">
    <property type="entry name" value="TadE"/>
    <property type="match status" value="1"/>
</dbReference>
<dbReference type="Proteomes" id="UP001431186">
    <property type="component" value="Chromosome"/>
</dbReference>
<keyword evidence="1" id="KW-0812">Transmembrane</keyword>
<proteinExistence type="predicted"/>
<name>A0AAU9CYF8_9ACTN</name>
<evidence type="ECO:0000256" key="1">
    <source>
        <dbReference type="SAM" id="Phobius"/>
    </source>
</evidence>
<organism evidence="3 4">
    <name type="scientific">Leptogranulimonas caecicola</name>
    <dbReference type="NCBI Taxonomy" id="2894156"/>
    <lineage>
        <taxon>Bacteria</taxon>
        <taxon>Bacillati</taxon>
        <taxon>Actinomycetota</taxon>
        <taxon>Coriobacteriia</taxon>
        <taxon>Coriobacteriales</taxon>
        <taxon>Kribbibacteriaceae</taxon>
        <taxon>Leptogranulimonas</taxon>
    </lineage>
</organism>
<keyword evidence="1" id="KW-1133">Transmembrane helix</keyword>
<accession>A0AAU9CYF8</accession>
<reference evidence="3" key="1">
    <citation type="submission" date="2021-11" db="EMBL/GenBank/DDBJ databases">
        <title>Complete genome sequence of Atopobiaceae bacterium TOC12.</title>
        <authorList>
            <person name="Morinaga K."/>
            <person name="Kusada H."/>
            <person name="Tamaki H."/>
        </authorList>
    </citation>
    <scope>NUCLEOTIDE SEQUENCE</scope>
    <source>
        <strain evidence="3">TOC12</strain>
    </source>
</reference>
<sequence length="146" mass="15187">MGQAAVELAVVIPVVLVVALIVINLGFFLYACAAFDRIALDMALAYGSAPTGEQDAASATGQIKEAIEHALDLPQVEVQVSAEPIDWTQSGLIASLAPGRIKFVCTLSYRPIPSAFSIAGSSFVAPWALEHRCIAVVDAGTVGFGV</sequence>